<proteinExistence type="predicted"/>
<evidence type="ECO:0000313" key="1">
    <source>
        <dbReference type="EMBL" id="DAD89433.1"/>
    </source>
</evidence>
<sequence length="57" mass="6416">MLREHSVLSSAQLCDTIITPPDAKVKPFLRNFWKIFEKIFGKVRIRSESVAGAGLRG</sequence>
<name>A0A8S5N487_9CAUD</name>
<accession>A0A8S5N487</accession>
<reference evidence="1" key="1">
    <citation type="journal article" date="2021" name="Proc. Natl. Acad. Sci. U.S.A.">
        <title>A Catalog of Tens of Thousands of Viruses from Human Metagenomes Reveals Hidden Associations with Chronic Diseases.</title>
        <authorList>
            <person name="Tisza M.J."/>
            <person name="Buck C.B."/>
        </authorList>
    </citation>
    <scope>NUCLEOTIDE SEQUENCE</scope>
    <source>
        <strain evidence="1">CtiJY10</strain>
    </source>
</reference>
<protein>
    <submittedName>
        <fullName evidence="1">Uncharacterized protein</fullName>
    </submittedName>
</protein>
<organism evidence="1">
    <name type="scientific">Podoviridae sp. ctiJY10</name>
    <dbReference type="NCBI Taxonomy" id="2826572"/>
    <lineage>
        <taxon>Viruses</taxon>
        <taxon>Duplodnaviria</taxon>
        <taxon>Heunggongvirae</taxon>
        <taxon>Uroviricota</taxon>
        <taxon>Caudoviricetes</taxon>
    </lineage>
</organism>
<dbReference type="EMBL" id="BK015060">
    <property type="protein sequence ID" value="DAD89433.1"/>
    <property type="molecule type" value="Genomic_DNA"/>
</dbReference>